<reference evidence="3 4" key="1">
    <citation type="submission" date="2015-09" db="EMBL/GenBank/DDBJ databases">
        <title>A metagenomics-based metabolic model of nitrate-dependent anaerobic oxidation of methane by Methanoperedens-like archaea.</title>
        <authorList>
            <person name="Arshad A."/>
            <person name="Speth D.R."/>
            <person name="De Graaf R.M."/>
            <person name="Op Den Camp H.J."/>
            <person name="Jetten M.S."/>
            <person name="Welte C.U."/>
        </authorList>
    </citation>
    <scope>NUCLEOTIDE SEQUENCE [LARGE SCALE GENOMIC DNA]</scope>
</reference>
<feature type="transmembrane region" description="Helical" evidence="1">
    <location>
        <begin position="342"/>
        <end position="362"/>
    </location>
</feature>
<dbReference type="EMBL" id="LKCM01000439">
    <property type="protein sequence ID" value="KPQ41110.1"/>
    <property type="molecule type" value="Genomic_DNA"/>
</dbReference>
<keyword evidence="1" id="KW-0472">Membrane</keyword>
<evidence type="ECO:0000256" key="1">
    <source>
        <dbReference type="SAM" id="Phobius"/>
    </source>
</evidence>
<name>A0A0P8C3I7_9EURY</name>
<keyword evidence="1" id="KW-0812">Transmembrane</keyword>
<evidence type="ECO:0000313" key="3">
    <source>
        <dbReference type="EMBL" id="KPQ41110.1"/>
    </source>
</evidence>
<sequence>MLFSDEGIIVSQFYNFIHGSLDLQTAKVNVESGIYITVENHLYGKFSYSLLILSLPVYFVLRSMDYLYGAHLFLLQIWALSGGISVYLLAKTWKIKNAAFGGVVSYFILIIVNLRSFDPIYFPKWGEIISIEFTNILISSFLVLMVYFLFRNLFNNKIAIFASLFVIFATPISFYSITLKHHSLALLLTVLAFYFFYKYQERKENKFIYSAYLLAGLCIWTRIAEGAALLLSFLIVDILFFRRSIKHIVLISLIILISLIPFFTFNQLILGSPFSIIEAHPLSDTPMKMQVEKNMIRLNESAFKDRQIELLNNLGFIWNPEIRTGFLDIMSDITVRKLGNTFGLLLISPFLITAFAFVIDRIKKKIRLNVIDKLLGLYALIFVLLHKNYILLIITDTPIVLEYRYLLIMYIVLLYFALRIDKIRDLIENNFKKIVQLYAAAVIILILYFISIYPPPFMNIYYSLALITSIVLLISLSMSLLIENNKPLADLLDKITLFLIALSLAQASIILIFYYWVVTITYISPSQNYTILPILESILKWMYQALL</sequence>
<feature type="domain" description="Glycosyltransferase RgtA/B/C/D-like" evidence="2">
    <location>
        <begin position="130"/>
        <end position="260"/>
    </location>
</feature>
<feature type="transmembrane region" description="Helical" evidence="1">
    <location>
        <begin position="495"/>
        <end position="517"/>
    </location>
</feature>
<evidence type="ECO:0000313" key="4">
    <source>
        <dbReference type="Proteomes" id="UP000050360"/>
    </source>
</evidence>
<feature type="transmembrane region" description="Helical" evidence="1">
    <location>
        <begin position="460"/>
        <end position="483"/>
    </location>
</feature>
<accession>A0A0P8C3I7</accession>
<feature type="transmembrane region" description="Helical" evidence="1">
    <location>
        <begin position="400"/>
        <end position="417"/>
    </location>
</feature>
<keyword evidence="1" id="KW-1133">Transmembrane helix</keyword>
<dbReference type="Pfam" id="PF13231">
    <property type="entry name" value="PMT_2"/>
    <property type="match status" value="1"/>
</dbReference>
<comment type="caution">
    <text evidence="3">The sequence shown here is derived from an EMBL/GenBank/DDBJ whole genome shotgun (WGS) entry which is preliminary data.</text>
</comment>
<feature type="transmembrane region" description="Helical" evidence="1">
    <location>
        <begin position="374"/>
        <end position="394"/>
    </location>
</feature>
<organism evidence="3 4">
    <name type="scientific">Candidatus Methanoperedens nitratireducens</name>
    <dbReference type="NCBI Taxonomy" id="1392998"/>
    <lineage>
        <taxon>Archaea</taxon>
        <taxon>Methanobacteriati</taxon>
        <taxon>Methanobacteriota</taxon>
        <taxon>Stenosarchaea group</taxon>
        <taxon>Methanomicrobia</taxon>
        <taxon>Methanosarcinales</taxon>
        <taxon>ANME-2 cluster</taxon>
        <taxon>Candidatus Methanoperedentaceae</taxon>
        <taxon>Candidatus Methanoperedens</taxon>
    </lineage>
</organism>
<feature type="transmembrane region" description="Helical" evidence="1">
    <location>
        <begin position="68"/>
        <end position="89"/>
    </location>
</feature>
<proteinExistence type="predicted"/>
<evidence type="ECO:0000259" key="2">
    <source>
        <dbReference type="Pfam" id="PF13231"/>
    </source>
</evidence>
<feature type="transmembrane region" description="Helical" evidence="1">
    <location>
        <begin position="184"/>
        <end position="200"/>
    </location>
</feature>
<feature type="transmembrane region" description="Helical" evidence="1">
    <location>
        <begin position="95"/>
        <end position="116"/>
    </location>
</feature>
<dbReference type="AlphaFoldDB" id="A0A0P8C3I7"/>
<dbReference type="Proteomes" id="UP000050360">
    <property type="component" value="Unassembled WGS sequence"/>
</dbReference>
<gene>
    <name evidence="3" type="ORF">MPEBLZ_04346</name>
</gene>
<feature type="transmembrane region" description="Helical" evidence="1">
    <location>
        <begin position="248"/>
        <end position="265"/>
    </location>
</feature>
<feature type="transmembrane region" description="Helical" evidence="1">
    <location>
        <begin position="128"/>
        <end position="150"/>
    </location>
</feature>
<feature type="transmembrane region" description="Helical" evidence="1">
    <location>
        <begin position="212"/>
        <end position="236"/>
    </location>
</feature>
<feature type="transmembrane region" description="Helical" evidence="1">
    <location>
        <begin position="156"/>
        <end position="177"/>
    </location>
</feature>
<protein>
    <recommendedName>
        <fullName evidence="2">Glycosyltransferase RgtA/B/C/D-like domain-containing protein</fullName>
    </recommendedName>
</protein>
<dbReference type="InterPro" id="IPR038731">
    <property type="entry name" value="RgtA/B/C-like"/>
</dbReference>
<feature type="transmembrane region" description="Helical" evidence="1">
    <location>
        <begin position="437"/>
        <end position="454"/>
    </location>
</feature>